<dbReference type="EMBL" id="HBUE01140035">
    <property type="protein sequence ID" value="CAG6500330.1"/>
    <property type="molecule type" value="Transcribed_RNA"/>
</dbReference>
<dbReference type="AlphaFoldDB" id="A0A8D8CTX3"/>
<feature type="region of interest" description="Disordered" evidence="1">
    <location>
        <begin position="54"/>
        <end position="85"/>
    </location>
</feature>
<name>A0A8D8CTX3_CULPI</name>
<evidence type="ECO:0000256" key="1">
    <source>
        <dbReference type="SAM" id="MobiDB-lite"/>
    </source>
</evidence>
<reference evidence="2" key="1">
    <citation type="submission" date="2021-05" db="EMBL/GenBank/DDBJ databases">
        <authorList>
            <person name="Alioto T."/>
            <person name="Alioto T."/>
            <person name="Gomez Garrido J."/>
        </authorList>
    </citation>
    <scope>NUCLEOTIDE SEQUENCE</scope>
</reference>
<sequence>MSYLLEAYELPRKAYLEDNAEQTKSRVKCANCDGNHTGNYRRCVARKSYLEEQEKRKKKAAASHPSQRNTSSAVPAAGQRTFPADNPAFPPGWGRSFASVVAAGSGNAAQQEVTGEDLFTLPEFFALAGEMMTRFRSCRNKAEQFLALGELMIKHIYS</sequence>
<evidence type="ECO:0000313" key="2">
    <source>
        <dbReference type="EMBL" id="CAG6500330.1"/>
    </source>
</evidence>
<organism evidence="2">
    <name type="scientific">Culex pipiens</name>
    <name type="common">House mosquito</name>
    <dbReference type="NCBI Taxonomy" id="7175"/>
    <lineage>
        <taxon>Eukaryota</taxon>
        <taxon>Metazoa</taxon>
        <taxon>Ecdysozoa</taxon>
        <taxon>Arthropoda</taxon>
        <taxon>Hexapoda</taxon>
        <taxon>Insecta</taxon>
        <taxon>Pterygota</taxon>
        <taxon>Neoptera</taxon>
        <taxon>Endopterygota</taxon>
        <taxon>Diptera</taxon>
        <taxon>Nematocera</taxon>
        <taxon>Culicoidea</taxon>
        <taxon>Culicidae</taxon>
        <taxon>Culicinae</taxon>
        <taxon>Culicini</taxon>
        <taxon>Culex</taxon>
        <taxon>Culex</taxon>
    </lineage>
</organism>
<protein>
    <submittedName>
        <fullName evidence="2">(northern house mosquito) hypothetical protein</fullName>
    </submittedName>
</protein>
<feature type="compositionally biased region" description="Polar residues" evidence="1">
    <location>
        <begin position="64"/>
        <end position="73"/>
    </location>
</feature>
<proteinExistence type="predicted"/>
<accession>A0A8D8CTX3</accession>